<dbReference type="EMBL" id="JAHDTB010000001">
    <property type="protein sequence ID" value="MBW8286169.1"/>
    <property type="molecule type" value="Genomic_DNA"/>
</dbReference>
<sequence>MQLNMLYFARLRDTLGLDSETLDSEAATVAELLAELRQRGGEWARALAAGQTFRVAVNQDMASGDTPLADGDEVAVFPPVTGG</sequence>
<dbReference type="InterPro" id="IPR003749">
    <property type="entry name" value="ThiS/MoaD-like"/>
</dbReference>
<proteinExistence type="inferred from homology"/>
<dbReference type="PANTHER" id="PTHR33359:SF1">
    <property type="entry name" value="MOLYBDOPTERIN SYNTHASE SULFUR CARRIER SUBUNIT"/>
    <property type="match status" value="1"/>
</dbReference>
<dbReference type="InterPro" id="IPR044672">
    <property type="entry name" value="MOCS2A"/>
</dbReference>
<dbReference type="Gene3D" id="3.10.20.30">
    <property type="match status" value="1"/>
</dbReference>
<dbReference type="Proteomes" id="UP000711178">
    <property type="component" value="Unassembled WGS sequence"/>
</dbReference>
<dbReference type="InterPro" id="IPR010038">
    <property type="entry name" value="MoaD_arc-typ"/>
</dbReference>
<dbReference type="InterPro" id="IPR016155">
    <property type="entry name" value="Mopterin_synth/thiamin_S_b"/>
</dbReference>
<dbReference type="RefSeq" id="WP_043572823.1">
    <property type="nucleotide sequence ID" value="NZ_CP142381.1"/>
</dbReference>
<dbReference type="InterPro" id="IPR012675">
    <property type="entry name" value="Beta-grasp_dom_sf"/>
</dbReference>
<dbReference type="Pfam" id="PF02597">
    <property type="entry name" value="ThiS"/>
    <property type="match status" value="1"/>
</dbReference>
<evidence type="ECO:0000313" key="4">
    <source>
        <dbReference type="EMBL" id="MBW8286169.1"/>
    </source>
</evidence>
<dbReference type="NCBIfam" id="TIGR01687">
    <property type="entry name" value="moaD_arch"/>
    <property type="match status" value="1"/>
</dbReference>
<keyword evidence="1" id="KW-0547">Nucleotide-binding</keyword>
<dbReference type="NCBIfam" id="TIGR01682">
    <property type="entry name" value="moaD"/>
    <property type="match status" value="1"/>
</dbReference>
<organism evidence="4 5">
    <name type="scientific">Chromobacterium subtsugae</name>
    <dbReference type="NCBI Taxonomy" id="251747"/>
    <lineage>
        <taxon>Bacteria</taxon>
        <taxon>Pseudomonadati</taxon>
        <taxon>Pseudomonadota</taxon>
        <taxon>Betaproteobacteria</taxon>
        <taxon>Neisseriales</taxon>
        <taxon>Chromobacteriaceae</taxon>
        <taxon>Chromobacterium</taxon>
    </lineage>
</organism>
<comment type="similarity">
    <text evidence="2">Belongs to the MoaD family.</text>
</comment>
<dbReference type="PANTHER" id="PTHR33359">
    <property type="entry name" value="MOLYBDOPTERIN SYNTHASE SULFUR CARRIER SUBUNIT"/>
    <property type="match status" value="1"/>
</dbReference>
<evidence type="ECO:0000313" key="5">
    <source>
        <dbReference type="Proteomes" id="UP000711178"/>
    </source>
</evidence>
<keyword evidence="5" id="KW-1185">Reference proteome</keyword>
<name>A0ABS7F7U9_9NEIS</name>
<evidence type="ECO:0000256" key="2">
    <source>
        <dbReference type="ARBA" id="ARBA00024200"/>
    </source>
</evidence>
<dbReference type="SUPFAM" id="SSF54285">
    <property type="entry name" value="MoaD/ThiS"/>
    <property type="match status" value="1"/>
</dbReference>
<reference evidence="4 5" key="1">
    <citation type="submission" date="2021-05" db="EMBL/GenBank/DDBJ databases">
        <title>Draft Whole Genome Sequencing Of Biosensor Chromobacterium violaceum Strain CV026 Reveals A Regulatory RNA In Chromobacterium violaceum Phenotype Regulatory Network.</title>
        <authorList>
            <person name="Hong K.W."/>
            <person name="Chan K.G."/>
            <person name="Chang C.-Y."/>
        </authorList>
    </citation>
    <scope>NUCLEOTIDE SEQUENCE [LARGE SCALE GENOMIC DNA]</scope>
    <source>
        <strain evidence="4 5">ATCC 31532</strain>
    </source>
</reference>
<dbReference type="GeneID" id="89683595"/>
<comment type="caution">
    <text evidence="4">The sequence shown here is derived from an EMBL/GenBank/DDBJ whole genome shotgun (WGS) entry which is preliminary data.</text>
</comment>
<dbReference type="CDD" id="cd00754">
    <property type="entry name" value="Ubl_MoaD"/>
    <property type="match status" value="1"/>
</dbReference>
<evidence type="ECO:0000256" key="3">
    <source>
        <dbReference type="ARBA" id="ARBA00024247"/>
    </source>
</evidence>
<protein>
    <recommendedName>
        <fullName evidence="3">Molybdopterin synthase sulfur carrier subunit</fullName>
    </recommendedName>
</protein>
<evidence type="ECO:0000256" key="1">
    <source>
        <dbReference type="ARBA" id="ARBA00022741"/>
    </source>
</evidence>
<gene>
    <name evidence="4" type="primary">moaD</name>
    <name evidence="4" type="ORF">KIF53_00785</name>
</gene>
<accession>A0ABS7F7U9</accession>